<proteinExistence type="predicted"/>
<sequence>MDTSKRMNEVDPDQSPGSDFTTTFGQPPLWRREGFDSPEEFENFMAINNERLQQHMCHNVQNQPSSSRAPRNADATPTASSTQTSSLTRQPSKAKHVMKSMYAKAKDKTVKFIDEALLSPGHPDKSYPNALAPKREVQISLPIQDETWLENFMNATANDNAGRTLIPIENAQQLRREQARYAGEHWNRTNFVTDKDGVERQRLHSTKELKEGLLNGTVAYVGGRKPQPGPSSRVPKPRKPEAGPSKSSSPAQASSSAEASRTLPTVPVNHSAVDAKKPSPQAKVPRRKIDSTWGALIDAANKAPSNSSEETLAAAETSERARRRRVTVINSQTFHPVDRDSSANVAQLDFSEDEDEDEALNFSSPPAEPAHHSSDLAAETQRLESIHLGHRFAPSSDDPDTTVQIDTHIRDGHVSWYVRDEGAQSSRHARQERTSPTAQSHVREEDEAARLWKRLEEEQHGAPQSLRKTRRR</sequence>
<reference evidence="2 3" key="1">
    <citation type="submission" date="2015-07" db="EMBL/GenBank/DDBJ databases">
        <title>Comparative genomics of the Sigatoka disease complex on banana suggests a link between parallel evolutionary changes in Pseudocercospora fijiensis and Pseudocercospora eumusae and increased virulence on the banana host.</title>
        <authorList>
            <person name="Chang T.-C."/>
            <person name="Salvucci A."/>
            <person name="Crous P.W."/>
            <person name="Stergiopoulos I."/>
        </authorList>
    </citation>
    <scope>NUCLEOTIDE SEQUENCE [LARGE SCALE GENOMIC DNA]</scope>
    <source>
        <strain evidence="2 3">CBS 114824</strain>
    </source>
</reference>
<accession>A0A139HTE3</accession>
<gene>
    <name evidence="2" type="ORF">AC578_5662</name>
</gene>
<dbReference type="AlphaFoldDB" id="A0A139HTE3"/>
<evidence type="ECO:0000313" key="3">
    <source>
        <dbReference type="Proteomes" id="UP000070133"/>
    </source>
</evidence>
<protein>
    <submittedName>
        <fullName evidence="2">Uncharacterized protein</fullName>
    </submittedName>
</protein>
<organism evidence="2 3">
    <name type="scientific">Pseudocercospora eumusae</name>
    <dbReference type="NCBI Taxonomy" id="321146"/>
    <lineage>
        <taxon>Eukaryota</taxon>
        <taxon>Fungi</taxon>
        <taxon>Dikarya</taxon>
        <taxon>Ascomycota</taxon>
        <taxon>Pezizomycotina</taxon>
        <taxon>Dothideomycetes</taxon>
        <taxon>Dothideomycetidae</taxon>
        <taxon>Mycosphaerellales</taxon>
        <taxon>Mycosphaerellaceae</taxon>
        <taxon>Pseudocercospora</taxon>
    </lineage>
</organism>
<feature type="region of interest" description="Disordered" evidence="1">
    <location>
        <begin position="419"/>
        <end position="472"/>
    </location>
</feature>
<feature type="region of interest" description="Disordered" evidence="1">
    <location>
        <begin position="1"/>
        <end position="37"/>
    </location>
</feature>
<feature type="region of interest" description="Disordered" evidence="1">
    <location>
        <begin position="204"/>
        <end position="288"/>
    </location>
</feature>
<feature type="region of interest" description="Disordered" evidence="1">
    <location>
        <begin position="339"/>
        <end position="403"/>
    </location>
</feature>
<feature type="compositionally biased region" description="Polar residues" evidence="1">
    <location>
        <begin position="59"/>
        <end position="69"/>
    </location>
</feature>
<dbReference type="Proteomes" id="UP000070133">
    <property type="component" value="Unassembled WGS sequence"/>
</dbReference>
<dbReference type="OrthoDB" id="3649146at2759"/>
<comment type="caution">
    <text evidence="2">The sequence shown here is derived from an EMBL/GenBank/DDBJ whole genome shotgun (WGS) entry which is preliminary data.</text>
</comment>
<feature type="compositionally biased region" description="Basic and acidic residues" evidence="1">
    <location>
        <begin position="441"/>
        <end position="460"/>
    </location>
</feature>
<name>A0A139HTE3_9PEZI</name>
<keyword evidence="3" id="KW-1185">Reference proteome</keyword>
<feature type="compositionally biased region" description="Low complexity" evidence="1">
    <location>
        <begin position="245"/>
        <end position="260"/>
    </location>
</feature>
<feature type="compositionally biased region" description="Polar residues" evidence="1">
    <location>
        <begin position="15"/>
        <end position="25"/>
    </location>
</feature>
<evidence type="ECO:0000313" key="2">
    <source>
        <dbReference type="EMBL" id="KXT05663.1"/>
    </source>
</evidence>
<dbReference type="EMBL" id="LFZN01000011">
    <property type="protein sequence ID" value="KXT05663.1"/>
    <property type="molecule type" value="Genomic_DNA"/>
</dbReference>
<feature type="compositionally biased region" description="Low complexity" evidence="1">
    <location>
        <begin position="75"/>
        <end position="91"/>
    </location>
</feature>
<feature type="region of interest" description="Disordered" evidence="1">
    <location>
        <begin position="59"/>
        <end position="95"/>
    </location>
</feature>
<evidence type="ECO:0000256" key="1">
    <source>
        <dbReference type="SAM" id="MobiDB-lite"/>
    </source>
</evidence>
<feature type="compositionally biased region" description="Acidic residues" evidence="1">
    <location>
        <begin position="350"/>
        <end position="359"/>
    </location>
</feature>